<sequence length="568" mass="66732">MTKPYSNTDTAETESITVLRGKLDHKYLKLDIKERDKYPNIDGYIEIVDEKQKPIGKLELQVKTIKKNSSYYIDPSSIIYANEVAMLPVLLVLVNREKSKVYWLLLSKNVGIRTKGGSYKVILQDLDFITETSIHIQKWIIATTEYQRRIKEFPILEELIEANKCTKPIEGVDERKLEYLQRFIDQLNISLDRDFRIIKETLFSGVWKLGIAVTTFNESLSFGLYAIKYGESDSTLIKSFDQKGFDINGSGKVRSIYYTSQIPEDPIKLAKIKIKSFFNDLLKSDSFPLILPEVANEYIFFVVNRYHYAFGFDKEQSQYSLLEIKKSLDFFFFKWVYTAHKSINYPSHLNYIDISLVSVFTDEFSRKKISNEVRNSKEDSPIYNFYTKEFSVFHLMEAIRILQNEKIENVFSTVPLPVHDRLRLKNSNWIYHAYTEEELETKIKLQYFEAHYYFDTYMKTIGLQNVRDEFSSLIILPIVKVDEGHPYVGAYTLLVKPQTKNKFRIYEFLKLDAEKIHAELQTSNSVEINGELCEVRSWRWIGRLPILDNMPIRSFIREKLQEFADTSF</sequence>
<evidence type="ECO:0000259" key="1">
    <source>
        <dbReference type="Pfam" id="PF14280"/>
    </source>
</evidence>
<dbReference type="RefSeq" id="WP_004484669.1">
    <property type="nucleotide sequence ID" value="NZ_AHON02000033.1"/>
</dbReference>
<reference evidence="2" key="1">
    <citation type="submission" date="2012-10" db="EMBL/GenBank/DDBJ databases">
        <authorList>
            <person name="Harkins D.M."/>
            <person name="Durkin A.S."/>
            <person name="Brinkac L.M."/>
            <person name="Haft D.H."/>
            <person name="Selengut J.D."/>
            <person name="Sanka R."/>
            <person name="DePew J."/>
            <person name="Purushe J."/>
            <person name="Matthias M.A."/>
            <person name="Vinetz J.M."/>
            <person name="Sutton G.G."/>
            <person name="Nierman W.C."/>
            <person name="Fouts D.E."/>
        </authorList>
    </citation>
    <scope>NUCLEOTIDE SEQUENCE [LARGE SCALE GENOMIC DNA]</scope>
    <source>
        <strain evidence="2">MOR084</strain>
    </source>
</reference>
<protein>
    <submittedName>
        <fullName evidence="2">PF14280 domain protein</fullName>
    </submittedName>
</protein>
<proteinExistence type="predicted"/>
<gene>
    <name evidence="2" type="ORF">LEP1GSC179_0703</name>
</gene>
<dbReference type="EMBL" id="AHON02000033">
    <property type="protein sequence ID" value="EKO34201.1"/>
    <property type="molecule type" value="Genomic_DNA"/>
</dbReference>
<keyword evidence="3" id="KW-1185">Reference proteome</keyword>
<comment type="caution">
    <text evidence="2">The sequence shown here is derived from an EMBL/GenBank/DDBJ whole genome shotgun (WGS) entry which is preliminary data.</text>
</comment>
<name>A0A0E2BGX3_9LEPT</name>
<accession>A0A0E2BGX3</accession>
<organism evidence="2 3">
    <name type="scientific">Leptospira santarosai str. MOR084</name>
    <dbReference type="NCBI Taxonomy" id="1049984"/>
    <lineage>
        <taxon>Bacteria</taxon>
        <taxon>Pseudomonadati</taxon>
        <taxon>Spirochaetota</taxon>
        <taxon>Spirochaetia</taxon>
        <taxon>Leptospirales</taxon>
        <taxon>Leptospiraceae</taxon>
        <taxon>Leptospira</taxon>
    </lineage>
</organism>
<dbReference type="AlphaFoldDB" id="A0A0E2BGX3"/>
<dbReference type="Pfam" id="PF14280">
    <property type="entry name" value="DUF4365"/>
    <property type="match status" value="1"/>
</dbReference>
<dbReference type="InterPro" id="IPR025375">
    <property type="entry name" value="DUF4365"/>
</dbReference>
<evidence type="ECO:0000313" key="2">
    <source>
        <dbReference type="EMBL" id="EKO34201.1"/>
    </source>
</evidence>
<evidence type="ECO:0000313" key="3">
    <source>
        <dbReference type="Proteomes" id="UP000006329"/>
    </source>
</evidence>
<dbReference type="Proteomes" id="UP000006329">
    <property type="component" value="Unassembled WGS sequence"/>
</dbReference>
<feature type="domain" description="DUF4365" evidence="1">
    <location>
        <begin position="39"/>
        <end position="123"/>
    </location>
</feature>